<feature type="transmembrane region" description="Helical" evidence="3">
    <location>
        <begin position="1339"/>
        <end position="1360"/>
    </location>
</feature>
<dbReference type="PANTHER" id="PTHR12736">
    <property type="entry name" value="LANC-LIKE PROTEIN"/>
    <property type="match status" value="1"/>
</dbReference>
<feature type="transmembrane region" description="Helical" evidence="3">
    <location>
        <begin position="92"/>
        <end position="111"/>
    </location>
</feature>
<dbReference type="GO" id="GO:0005975">
    <property type="term" value="P:carbohydrate metabolic process"/>
    <property type="evidence" value="ECO:0007669"/>
    <property type="project" value="InterPro"/>
</dbReference>
<dbReference type="Gene3D" id="1.50.10.10">
    <property type="match status" value="1"/>
</dbReference>
<dbReference type="PRINTS" id="PR01950">
    <property type="entry name" value="LANCSUPER"/>
</dbReference>
<feature type="transmembrane region" description="Helical" evidence="3">
    <location>
        <begin position="385"/>
        <end position="406"/>
    </location>
</feature>
<feature type="transmembrane region" description="Helical" evidence="3">
    <location>
        <begin position="870"/>
        <end position="891"/>
    </location>
</feature>
<keyword evidence="3" id="KW-1133">Transmembrane helix</keyword>
<feature type="transmembrane region" description="Helical" evidence="3">
    <location>
        <begin position="1220"/>
        <end position="1243"/>
    </location>
</feature>
<dbReference type="GO" id="GO:0031179">
    <property type="term" value="P:peptide modification"/>
    <property type="evidence" value="ECO:0007669"/>
    <property type="project" value="InterPro"/>
</dbReference>
<keyword evidence="3" id="KW-0812">Transmembrane</keyword>
<dbReference type="InterPro" id="IPR020464">
    <property type="entry name" value="LanC-like_prot_euk"/>
</dbReference>
<evidence type="ECO:0000256" key="2">
    <source>
        <dbReference type="PIRSR" id="PIRSR607822-1"/>
    </source>
</evidence>
<dbReference type="PRINTS" id="PR01951">
    <property type="entry name" value="LANCEUKARYTE"/>
</dbReference>
<feature type="transmembrane region" description="Helical" evidence="3">
    <location>
        <begin position="835"/>
        <end position="855"/>
    </location>
</feature>
<feature type="transmembrane region" description="Helical" evidence="3">
    <location>
        <begin position="36"/>
        <end position="57"/>
    </location>
</feature>
<dbReference type="PANTHER" id="PTHR12736:SF21">
    <property type="entry name" value="LANC-LIKE PROTEIN 2"/>
    <property type="match status" value="1"/>
</dbReference>
<feature type="binding site" evidence="2">
    <location>
        <position position="1753"/>
    </location>
    <ligand>
        <name>Zn(2+)</name>
        <dbReference type="ChEBI" id="CHEBI:29105"/>
    </ligand>
</feature>
<feature type="transmembrane region" description="Helical" evidence="3">
    <location>
        <begin position="990"/>
        <end position="1011"/>
    </location>
</feature>
<evidence type="ECO:0000313" key="4">
    <source>
        <dbReference type="EMBL" id="KAJ6217970.1"/>
    </source>
</evidence>
<evidence type="ECO:0000256" key="3">
    <source>
        <dbReference type="SAM" id="Phobius"/>
    </source>
</evidence>
<evidence type="ECO:0000256" key="1">
    <source>
        <dbReference type="ARBA" id="ARBA00007179"/>
    </source>
</evidence>
<keyword evidence="2" id="KW-0479">Metal-binding</keyword>
<feature type="transmembrane region" description="Helical" evidence="3">
    <location>
        <begin position="1046"/>
        <end position="1065"/>
    </location>
</feature>
<dbReference type="EMBL" id="JAPWDV010000003">
    <property type="protein sequence ID" value="KAJ6217970.1"/>
    <property type="molecule type" value="Genomic_DNA"/>
</dbReference>
<comment type="caution">
    <text evidence="4">The sequence shown here is derived from an EMBL/GenBank/DDBJ whole genome shotgun (WGS) entry which is preliminary data.</text>
</comment>
<feature type="transmembrane region" description="Helical" evidence="3">
    <location>
        <begin position="254"/>
        <end position="272"/>
    </location>
</feature>
<feature type="transmembrane region" description="Helical" evidence="3">
    <location>
        <begin position="577"/>
        <end position="596"/>
    </location>
</feature>
<dbReference type="CDD" id="cd04794">
    <property type="entry name" value="euk_LANCL"/>
    <property type="match status" value="1"/>
</dbReference>
<feature type="transmembrane region" description="Helical" evidence="3">
    <location>
        <begin position="699"/>
        <end position="727"/>
    </location>
</feature>
<proteinExistence type="inferred from homology"/>
<keyword evidence="3" id="KW-0472">Membrane</keyword>
<name>A0A9Q0M5Y9_BLOTA</name>
<feature type="transmembrane region" description="Helical" evidence="3">
    <location>
        <begin position="739"/>
        <end position="757"/>
    </location>
</feature>
<dbReference type="InterPro" id="IPR007822">
    <property type="entry name" value="LANC-like"/>
</dbReference>
<dbReference type="Pfam" id="PF05147">
    <property type="entry name" value="LANC_like"/>
    <property type="match status" value="1"/>
</dbReference>
<sequence>MKLFRIFDNTFIKECTYQKMKQSVELNGTPQARKRFIIESIIFLYASLRLVFTAFMIRNQFETDPNIPYEVERDDPFTHYFKENSHIYDESMPLMLLVMGFFNYICLYHLYRFDAKKRVWESWYQLLVTNRDDYYRFKLKDHNLIIMAKANQIGNQIRKYKISSLVPYFIINGLAHFYARWKVQTTFEHIDREQFFAKKLTHLPNLPHKIRIRIVNVLIIGDYAAFWTQLLIAASINIFYTYCGFQMDTSRQAWYAYIHINIDAQFFVYIAIELVQNSAFFTMLTYIGTIIYTGHIFDGIKSIWNLIYKCRRNSKHSKPFIPFRYRKIVDDQLHDYNRVTSLVIRGSSGLFGTILYSFLMTNIPINILLLRRNVFENQTMFEKSLAWMVIFLQLIAMFIVLTFLSWSCAVCHKPSKFIPILQPMLKDPRKWLWYKIKYEDLYMRLVDDGPKIGIAIGPVQTVTYRSSLESHSYQKYSSCLTCELKMKLFRIFDNTFIRECTYQKMKRAFELNDTPLARKKIIIESIIFYYASFRLAFTAFMIRNQFETNPNIPYEVERDDPFTHYFKQNSHIYNESIPTMMLAMITFSYICLYYLYKMDAKKMVWKAWYELLVTNRDDYYRFKLKDHNLIIMEKANQIGNQIRRYRISSLIPYFIINGLAHFYARWKIQTTFEHIDRKQFFAKKLTHLPNLPNKIRIKIVNVIIIGDYITFWAQLLIALSIDIFYIVCGIQLDTSRQAWYAYIHINIDAQFFVYITLELIQNAAFFTMLTYIGTLFYTGHIFDGIKSIWNLIYKCRRNCKHLRPFIPFRYRKIVDDKLHNYIRVTSIILRGSRGLFGIVLYSFLMTNIPINILLLRRNIFENQTMFEKSLAWMVILLQLFAMVVVLSFLSWSCAVCHKPSKFIPVLQPMLKDPRKWLWYKIKFEDLYMRLVDDGPKIGIAIGPVQTVTYRSSLEMKLFRIFDNTIIRQCTYQKMKQSVELHGTPLARKHFIIECFICFYAIIRLGFTAFMIKINFETNPKFLYKIERDDPVTHYFKQNSHIYNESMPLMILAMGAFNFICQYHLYMFNAEKSVWKSWYELLVTNQDDYYRFRLHDHHLIKMAKANKISHNIRQYRISALIPYFIINGLAHFYASWKIQSNFEHIDRDRFFAKKLTYLPNLPNKIRVRLVNVLIIGDQITFWMQLLFLSFMLIFYLIAAIQLDTSQQAWYAYIHVNIEANIFVYITFELVQNSVFFTMLTYFAMLTYTGHTLDGIKSIWNLIYECRLDCQHSRPFVPIQRRKIVDDQLHDYKRITSLVLDGSRGLFGIILYSFLMTNIPINVLLLRRNVFETQTMFEKSLAWMVIFLQLNAAFVVLTLLAWSTAVYHKPSKFIPILQPMLKGSRNWLWYKIKYEDLYLRLVDDGPKIGVAIGPVQTVTYRSSLENPFPNYNGEDCLRKLPDGSITIFQNEAMSQHIKQLFQYWEKNFGQVLSSNKCNDTSVYTGIAGAIMLYLKLQDSKLFQQHELEEYLAYSYKLTQSTIARLRDKDVPTFMCGDIGMLTVAALLCNKIGQKDLCENYLKRVALFGNSLVERTNIPDEILYGRAGYLYSLLLIRSEIEESGTIITEQLIRSVVQAIFQSGIQTSSKSASYPKPLAYFWHKSSYLGAAHGYAGIAYILLEARAYMSENELRTLVKPMIDFVCQLQFSDTGNFPPCIGENDDRLVHWCHGSPGVIHLLVLAFKTFEESRYLDMARKAVDDIWNRGLLKKGYGLCHGSAGNAYAFIRMFQLTNEQQYLYRAIKFAEWSGEQYGTHGCRIADRPYSLFEGLAGTIYFLLDLQRPLEARFPAFQLST</sequence>
<feature type="transmembrane region" description="Helical" evidence="3">
    <location>
        <begin position="1178"/>
        <end position="1199"/>
    </location>
</feature>
<feature type="transmembrane region" description="Helical" evidence="3">
    <location>
        <begin position="278"/>
        <end position="297"/>
    </location>
</feature>
<keyword evidence="5" id="KW-1185">Reference proteome</keyword>
<feature type="transmembrane region" description="Helical" evidence="3">
    <location>
        <begin position="647"/>
        <end position="664"/>
    </location>
</feature>
<evidence type="ECO:0000313" key="5">
    <source>
        <dbReference type="Proteomes" id="UP001142055"/>
    </source>
</evidence>
<dbReference type="GO" id="GO:0005886">
    <property type="term" value="C:plasma membrane"/>
    <property type="evidence" value="ECO:0007669"/>
    <property type="project" value="TreeGrafter"/>
</dbReference>
<dbReference type="GO" id="GO:0046872">
    <property type="term" value="F:metal ion binding"/>
    <property type="evidence" value="ECO:0007669"/>
    <property type="project" value="UniProtKB-KW"/>
</dbReference>
<accession>A0A9Q0M5Y9</accession>
<feature type="binding site" evidence="2">
    <location>
        <position position="1752"/>
    </location>
    <ligand>
        <name>Zn(2+)</name>
        <dbReference type="ChEBI" id="CHEBI:29105"/>
    </ligand>
</feature>
<gene>
    <name evidence="4" type="ORF">RDWZM_009127</name>
</gene>
<feature type="transmembrane region" description="Helical" evidence="3">
    <location>
        <begin position="521"/>
        <end position="542"/>
    </location>
</feature>
<reference evidence="4" key="1">
    <citation type="submission" date="2022-12" db="EMBL/GenBank/DDBJ databases">
        <title>Genome assemblies of Blomia tropicalis.</title>
        <authorList>
            <person name="Cui Y."/>
        </authorList>
    </citation>
    <scope>NUCLEOTIDE SEQUENCE</scope>
    <source>
        <tissue evidence="4">Adult mites</tissue>
    </source>
</reference>
<dbReference type="SUPFAM" id="SSF158745">
    <property type="entry name" value="LanC-like"/>
    <property type="match status" value="1"/>
</dbReference>
<protein>
    <submittedName>
        <fullName evidence="4">Uncharacterized protein</fullName>
    </submittedName>
</protein>
<feature type="transmembrane region" description="Helical" evidence="3">
    <location>
        <begin position="162"/>
        <end position="179"/>
    </location>
</feature>
<dbReference type="InterPro" id="IPR012341">
    <property type="entry name" value="6hp_glycosidase-like_sf"/>
</dbReference>
<dbReference type="Proteomes" id="UP001142055">
    <property type="component" value="Chromosome 3"/>
</dbReference>
<organism evidence="4 5">
    <name type="scientific">Blomia tropicalis</name>
    <name type="common">Mite</name>
    <dbReference type="NCBI Taxonomy" id="40697"/>
    <lineage>
        <taxon>Eukaryota</taxon>
        <taxon>Metazoa</taxon>
        <taxon>Ecdysozoa</taxon>
        <taxon>Arthropoda</taxon>
        <taxon>Chelicerata</taxon>
        <taxon>Arachnida</taxon>
        <taxon>Acari</taxon>
        <taxon>Acariformes</taxon>
        <taxon>Sarcoptiformes</taxon>
        <taxon>Astigmata</taxon>
        <taxon>Glycyphagoidea</taxon>
        <taxon>Echimyopodidae</taxon>
        <taxon>Blomia</taxon>
    </lineage>
</organism>
<feature type="transmembrane region" description="Helical" evidence="3">
    <location>
        <begin position="763"/>
        <end position="782"/>
    </location>
</feature>
<feature type="binding site" evidence="2">
    <location>
        <position position="1706"/>
    </location>
    <ligand>
        <name>Zn(2+)</name>
        <dbReference type="ChEBI" id="CHEBI:29105"/>
    </ligand>
</feature>
<feature type="transmembrane region" description="Helical" evidence="3">
    <location>
        <begin position="1304"/>
        <end position="1324"/>
    </location>
</feature>
<feature type="transmembrane region" description="Helical" evidence="3">
    <location>
        <begin position="223"/>
        <end position="242"/>
    </location>
</feature>
<dbReference type="SMART" id="SM01260">
    <property type="entry name" value="LANC_like"/>
    <property type="match status" value="1"/>
</dbReference>
<keyword evidence="2" id="KW-0862">Zinc</keyword>
<feature type="transmembrane region" description="Helical" evidence="3">
    <location>
        <begin position="1116"/>
        <end position="1135"/>
    </location>
</feature>
<comment type="similarity">
    <text evidence="1">Belongs to the LanC-like protein family.</text>
</comment>
<feature type="transmembrane region" description="Helical" evidence="3">
    <location>
        <begin position="342"/>
        <end position="365"/>
    </location>
</feature>